<feature type="transmembrane region" description="Helical" evidence="7">
    <location>
        <begin position="106"/>
        <end position="126"/>
    </location>
</feature>
<dbReference type="InterPro" id="IPR000515">
    <property type="entry name" value="MetI-like"/>
</dbReference>
<dbReference type="GO" id="GO:0005886">
    <property type="term" value="C:plasma membrane"/>
    <property type="evidence" value="ECO:0007669"/>
    <property type="project" value="UniProtKB-SubCell"/>
</dbReference>
<evidence type="ECO:0000313" key="9">
    <source>
        <dbReference type="EMBL" id="TDO94329.1"/>
    </source>
</evidence>
<feature type="transmembrane region" description="Helical" evidence="7">
    <location>
        <begin position="295"/>
        <end position="321"/>
    </location>
</feature>
<protein>
    <submittedName>
        <fullName evidence="9">Peptide/nickel transport system permease protein</fullName>
    </submittedName>
</protein>
<feature type="transmembrane region" description="Helical" evidence="7">
    <location>
        <begin position="9"/>
        <end position="29"/>
    </location>
</feature>
<reference evidence="9 10" key="1">
    <citation type="submission" date="2019-03" db="EMBL/GenBank/DDBJ databases">
        <title>Subsurface microbial communities from deep shales in Ohio and West Virginia, USA.</title>
        <authorList>
            <person name="Wrighton K."/>
        </authorList>
    </citation>
    <scope>NUCLEOTIDE SEQUENCE [LARGE SCALE GENOMIC DNA]</scope>
    <source>
        <strain evidence="9 10">MA284_T2</strain>
    </source>
</reference>
<dbReference type="InterPro" id="IPR045621">
    <property type="entry name" value="BPD_transp_1_N"/>
</dbReference>
<dbReference type="CDD" id="cd06261">
    <property type="entry name" value="TM_PBP2"/>
    <property type="match status" value="1"/>
</dbReference>
<comment type="similarity">
    <text evidence="7">Belongs to the binding-protein-dependent transport system permease family.</text>
</comment>
<evidence type="ECO:0000256" key="3">
    <source>
        <dbReference type="ARBA" id="ARBA00022475"/>
    </source>
</evidence>
<name>A0A4R6M369_9FIRM</name>
<dbReference type="OrthoDB" id="9806409at2"/>
<evidence type="ECO:0000256" key="4">
    <source>
        <dbReference type="ARBA" id="ARBA00022692"/>
    </source>
</evidence>
<organism evidence="9 10">
    <name type="scientific">Halanaerobium saccharolyticum</name>
    <dbReference type="NCBI Taxonomy" id="43595"/>
    <lineage>
        <taxon>Bacteria</taxon>
        <taxon>Bacillati</taxon>
        <taxon>Bacillota</taxon>
        <taxon>Clostridia</taxon>
        <taxon>Halanaerobiales</taxon>
        <taxon>Halanaerobiaceae</taxon>
        <taxon>Halanaerobium</taxon>
    </lineage>
</organism>
<evidence type="ECO:0000256" key="2">
    <source>
        <dbReference type="ARBA" id="ARBA00022448"/>
    </source>
</evidence>
<dbReference type="GO" id="GO:0055085">
    <property type="term" value="P:transmembrane transport"/>
    <property type="evidence" value="ECO:0007669"/>
    <property type="project" value="InterPro"/>
</dbReference>
<feature type="transmembrane region" description="Helical" evidence="7">
    <location>
        <begin position="195"/>
        <end position="214"/>
    </location>
</feature>
<dbReference type="RefSeq" id="WP_133513972.1">
    <property type="nucleotide sequence ID" value="NZ_SNWX01000003.1"/>
</dbReference>
<keyword evidence="2 7" id="KW-0813">Transport</keyword>
<dbReference type="SUPFAM" id="SSF161098">
    <property type="entry name" value="MetI-like"/>
    <property type="match status" value="1"/>
</dbReference>
<dbReference type="PANTHER" id="PTHR30465:SF43">
    <property type="entry name" value="OLIGOPEPTIDE ABC TRANSPORTER, PERMEASE PROTEIN"/>
    <property type="match status" value="1"/>
</dbReference>
<dbReference type="AlphaFoldDB" id="A0A4R6M369"/>
<dbReference type="Pfam" id="PF00528">
    <property type="entry name" value="BPD_transp_1"/>
    <property type="match status" value="1"/>
</dbReference>
<keyword evidence="5 7" id="KW-1133">Transmembrane helix</keyword>
<evidence type="ECO:0000256" key="7">
    <source>
        <dbReference type="RuleBase" id="RU363032"/>
    </source>
</evidence>
<evidence type="ECO:0000256" key="1">
    <source>
        <dbReference type="ARBA" id="ARBA00004651"/>
    </source>
</evidence>
<keyword evidence="3" id="KW-1003">Cell membrane</keyword>
<evidence type="ECO:0000256" key="5">
    <source>
        <dbReference type="ARBA" id="ARBA00022989"/>
    </source>
</evidence>
<evidence type="ECO:0000259" key="8">
    <source>
        <dbReference type="PROSITE" id="PS50928"/>
    </source>
</evidence>
<evidence type="ECO:0000256" key="6">
    <source>
        <dbReference type="ARBA" id="ARBA00023136"/>
    </source>
</evidence>
<dbReference type="PANTHER" id="PTHR30465">
    <property type="entry name" value="INNER MEMBRANE ABC TRANSPORTER"/>
    <property type="match status" value="1"/>
</dbReference>
<comment type="caution">
    <text evidence="9">The sequence shown here is derived from an EMBL/GenBank/DDBJ whole genome shotgun (WGS) entry which is preliminary data.</text>
</comment>
<dbReference type="PROSITE" id="PS50928">
    <property type="entry name" value="ABC_TM1"/>
    <property type="match status" value="1"/>
</dbReference>
<evidence type="ECO:0000313" key="10">
    <source>
        <dbReference type="Proteomes" id="UP000295064"/>
    </source>
</evidence>
<dbReference type="InterPro" id="IPR035906">
    <property type="entry name" value="MetI-like_sf"/>
</dbReference>
<keyword evidence="6 7" id="KW-0472">Membrane</keyword>
<feature type="transmembrane region" description="Helical" evidence="7">
    <location>
        <begin position="138"/>
        <end position="163"/>
    </location>
</feature>
<keyword evidence="4 7" id="KW-0812">Transmembrane</keyword>
<accession>A0A4R6M369</accession>
<dbReference type="Pfam" id="PF19300">
    <property type="entry name" value="BPD_transp_1_N"/>
    <property type="match status" value="1"/>
</dbReference>
<dbReference type="EMBL" id="SNWX01000003">
    <property type="protein sequence ID" value="TDO94329.1"/>
    <property type="molecule type" value="Genomic_DNA"/>
</dbReference>
<proteinExistence type="inferred from homology"/>
<sequence length="328" mass="37021">MGNYILRRFLVIIPLLVVISVISFIVVQLPPGSYVETYIQNLKNQGYQPDEKEIERLQSRYGLNQPAYIQYFTWMKNMIFEGDMGRSFVYKQPVSEIIAERAPMTIMISMMAMLLQWIVAVPIGIFSARYQYSIFDYIVTFFGFIGLALPNFLFALVLMYFVYVHTGWAVVGIFSPEFVDASWSFAKLLDMMKNLWIPLVVIATAGTAGLIRTLRGTLLDELKKQYVTTARAKGMKERKLILKYPVRVAINPLISTIGWMLPAIVGGEVVVSQVLNLKTLGPVLLGSVKSEDMYLAGGIIMILSSLTVIGTLLSDILLAWVDPKVRYK</sequence>
<feature type="domain" description="ABC transmembrane type-1" evidence="8">
    <location>
        <begin position="102"/>
        <end position="312"/>
    </location>
</feature>
<dbReference type="Proteomes" id="UP000295064">
    <property type="component" value="Unassembled WGS sequence"/>
</dbReference>
<gene>
    <name evidence="9" type="ORF">DFR79_1037</name>
</gene>
<comment type="subcellular location">
    <subcellularLocation>
        <location evidence="1 7">Cell membrane</location>
        <topology evidence="1 7">Multi-pass membrane protein</topology>
    </subcellularLocation>
</comment>
<dbReference type="Gene3D" id="1.10.3720.10">
    <property type="entry name" value="MetI-like"/>
    <property type="match status" value="1"/>
</dbReference>
<feature type="transmembrane region" description="Helical" evidence="7">
    <location>
        <begin position="248"/>
        <end position="275"/>
    </location>
</feature>